<dbReference type="eggNOG" id="ENOG502QY8C">
    <property type="taxonomic scope" value="Eukaryota"/>
</dbReference>
<dbReference type="EMBL" id="DF157104">
    <property type="protein sequence ID" value="GAB68000.1"/>
    <property type="molecule type" value="Genomic_DNA"/>
</dbReference>
<feature type="compositionally biased region" description="Polar residues" evidence="2">
    <location>
        <begin position="1172"/>
        <end position="1185"/>
    </location>
</feature>
<sequence>MKKRKEEFDDYYDVYEENWTNDTFEELEYTQSLEKNIKKKLSKEESKQSIFFCTDDNTKMSNVEEAQLRRSDLNLINELETSKEEKGDLDLKFSRVSERGGLHGNGPEMGLGQSADQMDAYPPENHTDDQHSEGHTYDHHSGDQADDRISDKLGESKKTDQELFLFKDIYEELEKRPNNEKDSTYPYDDNFCKENGDARFLDKLEFTSSNNESDNAEDRSGNLFHMDKSSMDLWDKMNSNGAASYGNGVDCLDGGPYGDYDNGDSANFSNVCDISPQRSGAFLHSGYSICEDHKGTSPNGKDGHMHHSNSSAGCSIMKSRTDEYGEKFDAQADSPFSSFLKEQMGISESEGGSKDMGYFKRDGNSSGGSEERNEEDAVGLSNGDMPEEMNSPYSNRNRKGVGNFSYQSRDSHPRADDAYSGKSIKRSDTSLGNNKGYDISMTNSNLIREESLHNSHDYNLSKASSSLSLSKLNDSAKKSKRVVLRSSDNDINADSFGVNSKSRVRGYRSHGESKPKGVNKTGSRTFSVRDNRAESTENTPVRKTTHTRKDSDATSEIMNNNLKLKNNSKKNEGRWKKEEKTPQEGTNLKGFQKRRTSSGHSGKTSNSLASPKKNTRGYSSNELNKRDDSAHSSSDSNFIFVNKKRTKGQENGTVTCNSNDSTDICVDLNDEESWDETDRANDKKGDAKKKGIVAMIKDRYKKKKKKDEAEEEGAMGRRRHSSDKGGSKKDVPLNHEEITEQSNSDQLKELGKELNNQINKLEREQGKVKRLEYELIAKSAEIELEREEMKNKIEEEKKMMMKNMEEEKKKWNKEKKRIESEVDKQRTIIMSKRKLTNEVAMFKNKIKELEEKLTTEKRQHKITVEKLRKQVESLKIENEKLKTELKISDEYRSKLENYQQKTIMKLATNVVQEKMVKNADAKSLPHFSDCSGSSTPVKGKPKRESGKAEIESDSLYQHISRDDKTLHTNSLRESDTSVVASKEIKGKKKITLNDLFVHKNDMKIGHSAAKDDASIDKNLEKMKFLLQKNRNAPNRDKVYNEEDSSSHTTNEHNKIFRKYFFDHSSKINDKLSYNSGFTNEEEEKRDPHEQLRKASFLTNYTKQDKQNGSDEKQRDEKQRNAGVPLGRVHGDAPMSVSAERLTNELGIHTKGDYPAKASKNGKETMPTDRAKNGTSSNIPTKSNTLFRPYGGEGPSSLNTRSGELKRNNIIGRNSNDDNEFAKNNLESRTRSKISPSRTDHLNPFGKNWDFIINFNFDELFNSCENVIESIFSSTKKMKYRQAFVDGKVETLFEDGLRIIEKNRNKKIVDPTNLTIYLYPSKDYRAQLPNSYTLFRFVNKGIYQVNIPNKCQLNK</sequence>
<gene>
    <name evidence="3" type="ORF">PCYB_125660</name>
</gene>
<name>K6UZC9_PLACD</name>
<feature type="compositionally biased region" description="Basic and acidic residues" evidence="2">
    <location>
        <begin position="409"/>
        <end position="419"/>
    </location>
</feature>
<feature type="compositionally biased region" description="Polar residues" evidence="2">
    <location>
        <begin position="649"/>
        <end position="662"/>
    </location>
</feature>
<dbReference type="OrthoDB" id="10252174at2759"/>
<feature type="region of interest" description="Disordered" evidence="2">
    <location>
        <begin position="81"/>
        <end position="149"/>
    </location>
</feature>
<reference evidence="3 4" key="1">
    <citation type="journal article" date="2012" name="Nat. Genet.">
        <title>Plasmodium cynomolgi genome sequences provide insight into Plasmodium vivax and the monkey malaria clade.</title>
        <authorList>
            <person name="Tachibana S."/>
            <person name="Sullivan S.A."/>
            <person name="Kawai S."/>
            <person name="Nakamura S."/>
            <person name="Kim H.R."/>
            <person name="Goto N."/>
            <person name="Arisue N."/>
            <person name="Palacpac N.M.Q."/>
            <person name="Honma H."/>
            <person name="Yagi M."/>
            <person name="Tougan T."/>
            <person name="Katakai Y."/>
            <person name="Kaneko O."/>
            <person name="Mita T."/>
            <person name="Kita K."/>
            <person name="Yasutomi Y."/>
            <person name="Sutton P.L."/>
            <person name="Shakhbatyan R."/>
            <person name="Horii T."/>
            <person name="Yasunaga T."/>
            <person name="Barnwell J.W."/>
            <person name="Escalante A.A."/>
            <person name="Carlton J.M."/>
            <person name="Tanabe K."/>
        </authorList>
    </citation>
    <scope>NUCLEOTIDE SEQUENCE [LARGE SCALE GENOMIC DNA]</scope>
    <source>
        <strain evidence="3 4">B</strain>
    </source>
</reference>
<dbReference type="RefSeq" id="XP_004223947.1">
    <property type="nucleotide sequence ID" value="XM_004223899.1"/>
</dbReference>
<proteinExistence type="inferred from homology"/>
<feature type="region of interest" description="Disordered" evidence="2">
    <location>
        <begin position="502"/>
        <end position="662"/>
    </location>
</feature>
<accession>K6UZC9</accession>
<feature type="region of interest" description="Disordered" evidence="2">
    <location>
        <begin position="1028"/>
        <end position="1050"/>
    </location>
</feature>
<feature type="region of interest" description="Disordered" evidence="2">
    <location>
        <begin position="1148"/>
        <end position="1220"/>
    </location>
</feature>
<feature type="region of interest" description="Disordered" evidence="2">
    <location>
        <begin position="923"/>
        <end position="952"/>
    </location>
</feature>
<comment type="similarity">
    <text evidence="1">Belongs to the TCP10 family.</text>
</comment>
<feature type="compositionally biased region" description="Basic and acidic residues" evidence="2">
    <location>
        <begin position="569"/>
        <end position="582"/>
    </location>
</feature>
<organism evidence="3 4">
    <name type="scientific">Plasmodium cynomolgi (strain B)</name>
    <dbReference type="NCBI Taxonomy" id="1120755"/>
    <lineage>
        <taxon>Eukaryota</taxon>
        <taxon>Sar</taxon>
        <taxon>Alveolata</taxon>
        <taxon>Apicomplexa</taxon>
        <taxon>Aconoidasida</taxon>
        <taxon>Haemosporida</taxon>
        <taxon>Plasmodiidae</taxon>
        <taxon>Plasmodium</taxon>
        <taxon>Plasmodium (Plasmodium)</taxon>
    </lineage>
</organism>
<feature type="compositionally biased region" description="Basic and acidic residues" evidence="2">
    <location>
        <begin position="1102"/>
        <end position="1119"/>
    </location>
</feature>
<dbReference type="Proteomes" id="UP000006319">
    <property type="component" value="Chromosome 12"/>
</dbReference>
<dbReference type="PANTHER" id="PTHR10331:SF6">
    <property type="entry name" value="SPINDLE ASSEMBLY ABNORMAL 4"/>
    <property type="match status" value="1"/>
</dbReference>
<dbReference type="PhylomeDB" id="K6UZC9"/>
<dbReference type="InterPro" id="IPR026581">
    <property type="entry name" value="TCP10L/CENPJ"/>
</dbReference>
<dbReference type="GeneID" id="14694373"/>
<feature type="compositionally biased region" description="Basic and acidic residues" evidence="2">
    <location>
        <begin position="351"/>
        <end position="363"/>
    </location>
</feature>
<dbReference type="PANTHER" id="PTHR10331">
    <property type="entry name" value="T COMPLEX PROTEIN 10"/>
    <property type="match status" value="1"/>
</dbReference>
<evidence type="ECO:0000313" key="3">
    <source>
        <dbReference type="EMBL" id="GAB68000.1"/>
    </source>
</evidence>
<evidence type="ECO:0000256" key="2">
    <source>
        <dbReference type="SAM" id="MobiDB-lite"/>
    </source>
</evidence>
<keyword evidence="4" id="KW-1185">Reference proteome</keyword>
<evidence type="ECO:0000256" key="1">
    <source>
        <dbReference type="ARBA" id="ARBA00005627"/>
    </source>
</evidence>
<evidence type="ECO:0000313" key="4">
    <source>
        <dbReference type="Proteomes" id="UP000006319"/>
    </source>
</evidence>
<feature type="region of interest" description="Disordered" evidence="2">
    <location>
        <begin position="346"/>
        <end position="438"/>
    </location>
</feature>
<protein>
    <recommendedName>
        <fullName evidence="5">Spindle assembly abnormal protein 4</fullName>
    </recommendedName>
</protein>
<dbReference type="VEuPathDB" id="PlasmoDB:PCYB_125660"/>
<feature type="compositionally biased region" description="Basic and acidic residues" evidence="2">
    <location>
        <begin position="722"/>
        <end position="738"/>
    </location>
</feature>
<feature type="compositionally biased region" description="Polar residues" evidence="2">
    <location>
        <begin position="598"/>
        <end position="609"/>
    </location>
</feature>
<feature type="compositionally biased region" description="Basic and acidic residues" evidence="2">
    <location>
        <begin position="125"/>
        <end position="149"/>
    </location>
</feature>
<dbReference type="OMA" id="LYPSKDY"/>
<feature type="region of interest" description="Disordered" evidence="2">
    <location>
        <begin position="1078"/>
        <end position="1133"/>
    </location>
</feature>
<evidence type="ECO:0008006" key="5">
    <source>
        <dbReference type="Google" id="ProtNLM"/>
    </source>
</evidence>
<dbReference type="KEGG" id="pcy:PCYB_125660"/>
<feature type="compositionally biased region" description="Basic and acidic residues" evidence="2">
    <location>
        <begin position="1082"/>
        <end position="1092"/>
    </location>
</feature>
<feature type="compositionally biased region" description="Basic and acidic residues" evidence="2">
    <location>
        <begin position="1160"/>
        <end position="1171"/>
    </location>
</feature>
<feature type="compositionally biased region" description="Basic and acidic residues" evidence="2">
    <location>
        <begin position="81"/>
        <end position="101"/>
    </location>
</feature>
<feature type="region of interest" description="Disordered" evidence="2">
    <location>
        <begin position="697"/>
        <end position="747"/>
    </location>
</feature>